<feature type="domain" description="Methyltransferase type 11" evidence="1">
    <location>
        <begin position="38"/>
        <end position="121"/>
    </location>
</feature>
<proteinExistence type="predicted"/>
<dbReference type="InterPro" id="IPR029063">
    <property type="entry name" value="SAM-dependent_MTases_sf"/>
</dbReference>
<organism evidence="2 3">
    <name type="scientific">Microbacterium istanbulense</name>
    <dbReference type="NCBI Taxonomy" id="3122049"/>
    <lineage>
        <taxon>Bacteria</taxon>
        <taxon>Bacillati</taxon>
        <taxon>Actinomycetota</taxon>
        <taxon>Actinomycetes</taxon>
        <taxon>Micrococcales</taxon>
        <taxon>Microbacteriaceae</taxon>
        <taxon>Microbacterium</taxon>
    </lineage>
</organism>
<accession>A0ABU8LMI2</accession>
<evidence type="ECO:0000259" key="1">
    <source>
        <dbReference type="Pfam" id="PF08241"/>
    </source>
</evidence>
<dbReference type="GO" id="GO:0032259">
    <property type="term" value="P:methylation"/>
    <property type="evidence" value="ECO:0007669"/>
    <property type="project" value="UniProtKB-KW"/>
</dbReference>
<dbReference type="Pfam" id="PF08241">
    <property type="entry name" value="Methyltransf_11"/>
    <property type="match status" value="1"/>
</dbReference>
<reference evidence="2 3" key="1">
    <citation type="submission" date="2024-02" db="EMBL/GenBank/DDBJ databases">
        <authorList>
            <person name="Saticioglu I.B."/>
        </authorList>
    </citation>
    <scope>NUCLEOTIDE SEQUENCE [LARGE SCALE GENOMIC DNA]</scope>
    <source>
        <strain evidence="2 3">Mu-43</strain>
    </source>
</reference>
<protein>
    <submittedName>
        <fullName evidence="2">Class I SAM-dependent methyltransferase</fullName>
    </submittedName>
</protein>
<dbReference type="EMBL" id="JBBDGN010000007">
    <property type="protein sequence ID" value="MEJ1091892.1"/>
    <property type="molecule type" value="Genomic_DNA"/>
</dbReference>
<comment type="caution">
    <text evidence="2">The sequence shown here is derived from an EMBL/GenBank/DDBJ whole genome shotgun (WGS) entry which is preliminary data.</text>
</comment>
<keyword evidence="3" id="KW-1185">Reference proteome</keyword>
<dbReference type="CDD" id="cd02440">
    <property type="entry name" value="AdoMet_MTases"/>
    <property type="match status" value="1"/>
</dbReference>
<dbReference type="InterPro" id="IPR013216">
    <property type="entry name" value="Methyltransf_11"/>
</dbReference>
<evidence type="ECO:0000313" key="2">
    <source>
        <dbReference type="EMBL" id="MEJ1091892.1"/>
    </source>
</evidence>
<dbReference type="GO" id="GO:0008168">
    <property type="term" value="F:methyltransferase activity"/>
    <property type="evidence" value="ECO:0007669"/>
    <property type="project" value="UniProtKB-KW"/>
</dbReference>
<dbReference type="Gene3D" id="3.40.50.150">
    <property type="entry name" value="Vaccinia Virus protein VP39"/>
    <property type="match status" value="1"/>
</dbReference>
<evidence type="ECO:0000313" key="3">
    <source>
        <dbReference type="Proteomes" id="UP001366085"/>
    </source>
</evidence>
<dbReference type="RefSeq" id="WP_337319830.1">
    <property type="nucleotide sequence ID" value="NZ_JBBDGN010000007.1"/>
</dbReference>
<gene>
    <name evidence="2" type="ORF">WDU93_09300</name>
</gene>
<name>A0ABU8LMI2_9MICO</name>
<dbReference type="Proteomes" id="UP001366085">
    <property type="component" value="Unassembled WGS sequence"/>
</dbReference>
<sequence length="252" mass="26797">MSWRGVGDAYAASYASLCAGTGVRLRELAGAAHGRTLLDVGAGEGTLAVQWADAGWRVTAAEPELSMRAAAARQHPSLSVIDAALPDLPFADGAFDVVVANFVLNHLDDPREGARALRRVAADAVIATTWAHSPSAFWADVTAWAGLAPRPAKGVAADKDFERTSAGFGRMLTDAGWHPEVSELMWTWRPTSEALWRSVDGGVAGAGAFYRGLEVGEQRRFRAAFDEIVGERASSGRVELTHTAAIAIDSRR</sequence>
<keyword evidence="2" id="KW-0489">Methyltransferase</keyword>
<dbReference type="PANTHER" id="PTHR43861">
    <property type="entry name" value="TRANS-ACONITATE 2-METHYLTRANSFERASE-RELATED"/>
    <property type="match status" value="1"/>
</dbReference>
<dbReference type="SUPFAM" id="SSF53335">
    <property type="entry name" value="S-adenosyl-L-methionine-dependent methyltransferases"/>
    <property type="match status" value="1"/>
</dbReference>
<keyword evidence="2" id="KW-0808">Transferase</keyword>